<comment type="caution">
    <text evidence="9">The sequence shown here is derived from an EMBL/GenBank/DDBJ whole genome shotgun (WGS) entry which is preliminary data.</text>
</comment>
<evidence type="ECO:0000256" key="5">
    <source>
        <dbReference type="ARBA" id="ARBA00022840"/>
    </source>
</evidence>
<reference evidence="9 10" key="1">
    <citation type="submission" date="2024-01" db="EMBL/GenBank/DDBJ databases">
        <title>A draft genome for the cacao thread blight pathogen Marasmiellus scandens.</title>
        <authorList>
            <person name="Baruah I.K."/>
            <person name="Leung J."/>
            <person name="Bukari Y."/>
            <person name="Amoako-Attah I."/>
            <person name="Meinhardt L.W."/>
            <person name="Bailey B.A."/>
            <person name="Cohen S.P."/>
        </authorList>
    </citation>
    <scope>NUCLEOTIDE SEQUENCE [LARGE SCALE GENOMIC DNA]</scope>
    <source>
        <strain evidence="9 10">GH-19</strain>
    </source>
</reference>
<dbReference type="InterPro" id="IPR014001">
    <property type="entry name" value="Helicase_ATP-bd"/>
</dbReference>
<dbReference type="SMART" id="SM00487">
    <property type="entry name" value="DEXDc"/>
    <property type="match status" value="1"/>
</dbReference>
<dbReference type="EMBL" id="JBANRG010000003">
    <property type="protein sequence ID" value="KAK7468784.1"/>
    <property type="molecule type" value="Genomic_DNA"/>
</dbReference>
<keyword evidence="3" id="KW-0378">Hydrolase</keyword>
<proteinExistence type="predicted"/>
<dbReference type="Proteomes" id="UP001498398">
    <property type="component" value="Unassembled WGS sequence"/>
</dbReference>
<accession>A0ABR1K2F9</accession>
<dbReference type="PROSITE" id="PS51192">
    <property type="entry name" value="HELICASE_ATP_BIND_1"/>
    <property type="match status" value="1"/>
</dbReference>
<evidence type="ECO:0000256" key="3">
    <source>
        <dbReference type="ARBA" id="ARBA00022801"/>
    </source>
</evidence>
<dbReference type="PROSITE" id="PS51194">
    <property type="entry name" value="HELICASE_CTER"/>
    <property type="match status" value="1"/>
</dbReference>
<evidence type="ECO:0000259" key="8">
    <source>
        <dbReference type="PROSITE" id="PS51194"/>
    </source>
</evidence>
<dbReference type="Pfam" id="PF00270">
    <property type="entry name" value="DEAD"/>
    <property type="match status" value="1"/>
</dbReference>
<gene>
    <name evidence="9" type="ORF">VKT23_003285</name>
</gene>
<evidence type="ECO:0000259" key="7">
    <source>
        <dbReference type="PROSITE" id="PS51192"/>
    </source>
</evidence>
<sequence>MQRFFPSSRPSSCLRLLSWTHSSSGQLFSHSTNTERKTITPSSNTFVDLGIRPPLAKALYAAFPKVEGPTSIQASLIPAILTGKDVILQDETGVGKSFGLMLALLNKTRLHFKNPENGQLNPQPAITSLLLVPHRDLAFQYLHWIKRIVDASSDHPPPVQDVAQVLVRDGNKHLSEGSSLLQQTPPHILIATPASVLDLCHKEPNALRLEELSSVVLDDVDFMVETVPLEGRTPAQRRARKNIELHPGPTRRLLTSIYGEQRQWPNSENEDEGAFHTPQLIVASATMRRHLKYYFFSETGLLNKDTVKVRGSVMGLSSNEDMGLHRNITHYVLVASHDSIKNTSAAVAEVVEDDAAADVSSVEQEEVTEETTKQPDDAQIEREKKFSMLPSPFNQNALEAVAATFALDVPSVALLTIPSDASIHRAVYDLRALGVNAHGMNLLVENQGKSHLLHGGAEKFRSTPTLLVATPATIRGIDLPELSHVFILGVRPLQERATTALDTYIHVAGRVGRFGRKGKVVSIVTDEQEAERMDTILKRLGVETARLKYFK</sequence>
<feature type="domain" description="Helicase C-terminal" evidence="8">
    <location>
        <begin position="401"/>
        <end position="551"/>
    </location>
</feature>
<evidence type="ECO:0000313" key="10">
    <source>
        <dbReference type="Proteomes" id="UP001498398"/>
    </source>
</evidence>
<evidence type="ECO:0000256" key="2">
    <source>
        <dbReference type="ARBA" id="ARBA00022741"/>
    </source>
</evidence>
<dbReference type="InterPro" id="IPR011545">
    <property type="entry name" value="DEAD/DEAH_box_helicase_dom"/>
</dbReference>
<evidence type="ECO:0000256" key="4">
    <source>
        <dbReference type="ARBA" id="ARBA00022806"/>
    </source>
</evidence>
<keyword evidence="5" id="KW-0067">ATP-binding</keyword>
<keyword evidence="10" id="KW-1185">Reference proteome</keyword>
<dbReference type="SUPFAM" id="SSF52540">
    <property type="entry name" value="P-loop containing nucleoside triphosphate hydrolases"/>
    <property type="match status" value="2"/>
</dbReference>
<keyword evidence="4" id="KW-0347">Helicase</keyword>
<evidence type="ECO:0000256" key="1">
    <source>
        <dbReference type="ARBA" id="ARBA00012552"/>
    </source>
</evidence>
<dbReference type="InterPro" id="IPR027417">
    <property type="entry name" value="P-loop_NTPase"/>
</dbReference>
<name>A0ABR1K2F9_9AGAR</name>
<dbReference type="EC" id="3.6.4.13" evidence="1"/>
<evidence type="ECO:0000256" key="6">
    <source>
        <dbReference type="ARBA" id="ARBA00047984"/>
    </source>
</evidence>
<dbReference type="Gene3D" id="3.40.50.300">
    <property type="entry name" value="P-loop containing nucleotide triphosphate hydrolases"/>
    <property type="match status" value="2"/>
</dbReference>
<dbReference type="InterPro" id="IPR001650">
    <property type="entry name" value="Helicase_C-like"/>
</dbReference>
<protein>
    <recommendedName>
        <fullName evidence="1">RNA helicase</fullName>
        <ecNumber evidence="1">3.6.4.13</ecNumber>
    </recommendedName>
</protein>
<organism evidence="9 10">
    <name type="scientific">Marasmiellus scandens</name>
    <dbReference type="NCBI Taxonomy" id="2682957"/>
    <lineage>
        <taxon>Eukaryota</taxon>
        <taxon>Fungi</taxon>
        <taxon>Dikarya</taxon>
        <taxon>Basidiomycota</taxon>
        <taxon>Agaricomycotina</taxon>
        <taxon>Agaricomycetes</taxon>
        <taxon>Agaricomycetidae</taxon>
        <taxon>Agaricales</taxon>
        <taxon>Marasmiineae</taxon>
        <taxon>Omphalotaceae</taxon>
        <taxon>Marasmiellus</taxon>
    </lineage>
</organism>
<dbReference type="SMART" id="SM00490">
    <property type="entry name" value="HELICc"/>
    <property type="match status" value="1"/>
</dbReference>
<keyword evidence="2" id="KW-0547">Nucleotide-binding</keyword>
<dbReference type="Pfam" id="PF00271">
    <property type="entry name" value="Helicase_C"/>
    <property type="match status" value="1"/>
</dbReference>
<evidence type="ECO:0000313" key="9">
    <source>
        <dbReference type="EMBL" id="KAK7468784.1"/>
    </source>
</evidence>
<dbReference type="PANTHER" id="PTHR47960">
    <property type="entry name" value="DEAD-BOX ATP-DEPENDENT RNA HELICASE 50"/>
    <property type="match status" value="1"/>
</dbReference>
<comment type="catalytic activity">
    <reaction evidence="6">
        <text>ATP + H2O = ADP + phosphate + H(+)</text>
        <dbReference type="Rhea" id="RHEA:13065"/>
        <dbReference type="ChEBI" id="CHEBI:15377"/>
        <dbReference type="ChEBI" id="CHEBI:15378"/>
        <dbReference type="ChEBI" id="CHEBI:30616"/>
        <dbReference type="ChEBI" id="CHEBI:43474"/>
        <dbReference type="ChEBI" id="CHEBI:456216"/>
        <dbReference type="EC" id="3.6.4.13"/>
    </reaction>
</comment>
<feature type="domain" description="Helicase ATP-binding" evidence="7">
    <location>
        <begin position="77"/>
        <end position="305"/>
    </location>
</feature>